<proteinExistence type="inferred from homology"/>
<dbReference type="RefSeq" id="WP_215871085.1">
    <property type="nucleotide sequence ID" value="NZ_JAAXYO010000152.1"/>
</dbReference>
<dbReference type="CDD" id="cd03352">
    <property type="entry name" value="LbH_LpxD"/>
    <property type="match status" value="1"/>
</dbReference>
<dbReference type="EC" id="2.3.1.191" evidence="7"/>
<protein>
    <recommendedName>
        <fullName evidence="7">UDP-3-O-acylglucosamine N-acyltransferase</fullName>
        <ecNumber evidence="7">2.3.1.191</ecNumber>
    </recommendedName>
</protein>
<keyword evidence="10" id="KW-1185">Reference proteome</keyword>
<dbReference type="Proteomes" id="UP001197378">
    <property type="component" value="Unassembled WGS sequence"/>
</dbReference>
<dbReference type="InterPro" id="IPR020573">
    <property type="entry name" value="UDP_GlcNAc_AcTrfase_non-rep"/>
</dbReference>
<comment type="pathway">
    <text evidence="7">Bacterial outer membrane biogenesis; LPS lipid A biosynthesis.</text>
</comment>
<dbReference type="NCBIfam" id="TIGR01853">
    <property type="entry name" value="lipid_A_lpxD"/>
    <property type="match status" value="1"/>
</dbReference>
<gene>
    <name evidence="7 9" type="primary">lpxD</name>
    <name evidence="9" type="ORF">HFQ13_09930</name>
</gene>
<dbReference type="HAMAP" id="MF_00523">
    <property type="entry name" value="LpxD"/>
    <property type="match status" value="1"/>
</dbReference>
<dbReference type="EMBL" id="JAAXYO010000152">
    <property type="protein sequence ID" value="MBU2788511.1"/>
    <property type="molecule type" value="Genomic_DNA"/>
</dbReference>
<dbReference type="GO" id="GO:0016410">
    <property type="term" value="F:N-acyltransferase activity"/>
    <property type="evidence" value="ECO:0007669"/>
    <property type="project" value="InterPro"/>
</dbReference>
<dbReference type="InterPro" id="IPR001451">
    <property type="entry name" value="Hexapep"/>
</dbReference>
<comment type="subunit">
    <text evidence="7">Homotrimer.</text>
</comment>
<comment type="function">
    <text evidence="7">Catalyzes the N-acylation of UDP-3-O-acylglucosamine using 3-hydroxyacyl-ACP as the acyl donor. Is involved in the biosynthesis of lipid A, a phosphorylated glycolipid that anchors the lipopolysaccharide to the outer membrane of the cell.</text>
</comment>
<name>A0AAE3CK74_9PROT</name>
<evidence type="ECO:0000256" key="3">
    <source>
        <dbReference type="ARBA" id="ARBA00022679"/>
    </source>
</evidence>
<keyword evidence="5 7" id="KW-0443">Lipid metabolism</keyword>
<dbReference type="NCBIfam" id="NF002060">
    <property type="entry name" value="PRK00892.1"/>
    <property type="match status" value="1"/>
</dbReference>
<evidence type="ECO:0000256" key="5">
    <source>
        <dbReference type="ARBA" id="ARBA00023098"/>
    </source>
</evidence>
<dbReference type="PANTHER" id="PTHR43378:SF2">
    <property type="entry name" value="UDP-3-O-ACYLGLUCOSAMINE N-ACYLTRANSFERASE 1, MITOCHONDRIAL-RELATED"/>
    <property type="match status" value="1"/>
</dbReference>
<evidence type="ECO:0000313" key="9">
    <source>
        <dbReference type="EMBL" id="MBU2788511.1"/>
    </source>
</evidence>
<dbReference type="Gene3D" id="3.40.1390.10">
    <property type="entry name" value="MurE/MurF, N-terminal domain"/>
    <property type="match status" value="1"/>
</dbReference>
<dbReference type="AlphaFoldDB" id="A0AAE3CK74"/>
<dbReference type="Pfam" id="PF04613">
    <property type="entry name" value="LpxD"/>
    <property type="match status" value="1"/>
</dbReference>
<organism evidence="9 10">
    <name type="scientific">Igneacidithiobacillus copahuensis</name>
    <dbReference type="NCBI Taxonomy" id="2724909"/>
    <lineage>
        <taxon>Bacteria</taxon>
        <taxon>Pseudomonadati</taxon>
        <taxon>Pseudomonadota</taxon>
        <taxon>Acidithiobacillia</taxon>
        <taxon>Acidithiobacillales</taxon>
        <taxon>Acidithiobacillaceae</taxon>
        <taxon>Igneacidithiobacillus</taxon>
    </lineage>
</organism>
<accession>A0AAE3CK74</accession>
<feature type="domain" description="UDP-3-O-[3-hydroxymyristoyl] glucosamine N-acyltransferase non-repeat region" evidence="8">
    <location>
        <begin position="31"/>
        <end position="94"/>
    </location>
</feature>
<dbReference type="InterPro" id="IPR007691">
    <property type="entry name" value="LpxD"/>
</dbReference>
<keyword evidence="4 7" id="KW-0677">Repeat</keyword>
<dbReference type="GO" id="GO:0103118">
    <property type="term" value="F:UDP-3-O-[(3R)-3-hydroxyacyl]-glucosamine N-acyltransferase activity"/>
    <property type="evidence" value="ECO:0007669"/>
    <property type="project" value="UniProtKB-EC"/>
</dbReference>
<comment type="caution">
    <text evidence="9">The sequence shown here is derived from an EMBL/GenBank/DDBJ whole genome shotgun (WGS) entry which is preliminary data.</text>
</comment>
<dbReference type="Gene3D" id="2.160.10.10">
    <property type="entry name" value="Hexapeptide repeat proteins"/>
    <property type="match status" value="1"/>
</dbReference>
<feature type="active site" description="Proton acceptor" evidence="7">
    <location>
        <position position="244"/>
    </location>
</feature>
<keyword evidence="1 7" id="KW-0444">Lipid biosynthesis</keyword>
<sequence>MSAPARVVYTLQELAVALGLPYRGDAALQFRAMAPLSSAQEDELSFLQDSKYLPLLAQTRAGALILSPEHAEQYDGAAIWSENPYASFAQAMQFLYPEKALTPWRSPDARIAADADVDPSARVEDFVQIGSGAKIGPGVWLESGVVIGPGVEIGAACHLYPGVKVLAESRIAEHCIIHSNAVIGADGFGFAQTEAGYEKIPQVGRVILGARVEIGANTCIDRGALADTILGDGVKIDNLVQIGHNVVIGADTVIAGQTGIAGSTRIGCRCRIGGQVGFAGHLNIADGTVIAGQSAITHDIRQAGVYSGVIPAQDARTWRRTIAQLNRLDGILRRLRGAAKAAHDSSST</sequence>
<comment type="similarity">
    <text evidence="7">Belongs to the transferase hexapeptide repeat family. LpxD subfamily.</text>
</comment>
<evidence type="ECO:0000259" key="8">
    <source>
        <dbReference type="Pfam" id="PF04613"/>
    </source>
</evidence>
<dbReference type="GO" id="GO:0016020">
    <property type="term" value="C:membrane"/>
    <property type="evidence" value="ECO:0007669"/>
    <property type="project" value="GOC"/>
</dbReference>
<evidence type="ECO:0000256" key="2">
    <source>
        <dbReference type="ARBA" id="ARBA00022556"/>
    </source>
</evidence>
<evidence type="ECO:0000256" key="1">
    <source>
        <dbReference type="ARBA" id="ARBA00022516"/>
    </source>
</evidence>
<dbReference type="GO" id="GO:0009245">
    <property type="term" value="P:lipid A biosynthetic process"/>
    <property type="evidence" value="ECO:0007669"/>
    <property type="project" value="UniProtKB-UniRule"/>
</dbReference>
<reference evidence="9" key="1">
    <citation type="journal article" date="2021" name="ISME J.">
        <title>Genomic evolution of the class Acidithiobacillia: deep-branching Proteobacteria living in extreme acidic conditions.</title>
        <authorList>
            <person name="Moya-Beltran A."/>
            <person name="Beard S."/>
            <person name="Rojas-Villalobos C."/>
            <person name="Issotta F."/>
            <person name="Gallardo Y."/>
            <person name="Ulloa R."/>
            <person name="Giaveno A."/>
            <person name="Degli Esposti M."/>
            <person name="Johnson D.B."/>
            <person name="Quatrini R."/>
        </authorList>
    </citation>
    <scope>NUCLEOTIDE SEQUENCE</scope>
    <source>
        <strain evidence="9">VAN18-1</strain>
    </source>
</reference>
<comment type="catalytic activity">
    <reaction evidence="7">
        <text>a UDP-3-O-[(3R)-3-hydroxyacyl]-alpha-D-glucosamine + a (3R)-hydroxyacyl-[ACP] = a UDP-2-N,3-O-bis[(3R)-3-hydroxyacyl]-alpha-D-glucosamine + holo-[ACP] + H(+)</text>
        <dbReference type="Rhea" id="RHEA:53836"/>
        <dbReference type="Rhea" id="RHEA-COMP:9685"/>
        <dbReference type="Rhea" id="RHEA-COMP:9945"/>
        <dbReference type="ChEBI" id="CHEBI:15378"/>
        <dbReference type="ChEBI" id="CHEBI:64479"/>
        <dbReference type="ChEBI" id="CHEBI:78827"/>
        <dbReference type="ChEBI" id="CHEBI:137740"/>
        <dbReference type="ChEBI" id="CHEBI:137748"/>
        <dbReference type="EC" id="2.3.1.191"/>
    </reaction>
</comment>
<evidence type="ECO:0000256" key="7">
    <source>
        <dbReference type="HAMAP-Rule" id="MF_00523"/>
    </source>
</evidence>
<dbReference type="InterPro" id="IPR011004">
    <property type="entry name" value="Trimer_LpxA-like_sf"/>
</dbReference>
<evidence type="ECO:0000313" key="10">
    <source>
        <dbReference type="Proteomes" id="UP001197378"/>
    </source>
</evidence>
<dbReference type="Pfam" id="PF00132">
    <property type="entry name" value="Hexapep"/>
    <property type="match status" value="2"/>
</dbReference>
<dbReference type="PANTHER" id="PTHR43378">
    <property type="entry name" value="UDP-3-O-ACYLGLUCOSAMINE N-ACYLTRANSFERASE"/>
    <property type="match status" value="1"/>
</dbReference>
<evidence type="ECO:0000256" key="4">
    <source>
        <dbReference type="ARBA" id="ARBA00022737"/>
    </source>
</evidence>
<evidence type="ECO:0000256" key="6">
    <source>
        <dbReference type="ARBA" id="ARBA00023315"/>
    </source>
</evidence>
<keyword evidence="2 7" id="KW-0441">Lipid A biosynthesis</keyword>
<dbReference type="SUPFAM" id="SSF51161">
    <property type="entry name" value="Trimeric LpxA-like enzymes"/>
    <property type="match status" value="1"/>
</dbReference>
<keyword evidence="6 7" id="KW-0012">Acyltransferase</keyword>
<keyword evidence="3 7" id="KW-0808">Transferase</keyword>